<gene>
    <name evidence="2" type="ORF">QR46_0124</name>
</gene>
<dbReference type="Proteomes" id="UP000070089">
    <property type="component" value="Unassembled WGS sequence"/>
</dbReference>
<dbReference type="EMBL" id="JXTI01000002">
    <property type="protein sequence ID" value="KWX15806.1"/>
    <property type="molecule type" value="Genomic_DNA"/>
</dbReference>
<dbReference type="InterPro" id="IPR036770">
    <property type="entry name" value="Ankyrin_rpt-contain_sf"/>
</dbReference>
<dbReference type="PROSITE" id="PS50297">
    <property type="entry name" value="ANK_REP_REGION"/>
    <property type="match status" value="1"/>
</dbReference>
<dbReference type="PROSITE" id="PS50088">
    <property type="entry name" value="ANK_REPEAT"/>
    <property type="match status" value="1"/>
</dbReference>
<dbReference type="VEuPathDB" id="GiardiaDB:QR46_0124"/>
<evidence type="ECO:0000313" key="3">
    <source>
        <dbReference type="Proteomes" id="UP000070089"/>
    </source>
</evidence>
<sequence length="564" mass="60819">MASRVSATARALFDDIFKMGSQGWFGAIATGSYDQIERLTPQMAGTRNHLGETGLMVAVRLGDDRTVGILEPFERTLLNTKNETALMIAVCCHNVAAAQLLSSAEYCIAKPDGTTALHLAAQLGHMQLVEILEPYLRHTADKSGALAVPETHSFCSSSRNPSVSSISKPKNDDVIVSSTILKKGSSDTQLTELFGRHLNLSTLPEQTSKDSALPPDPNSLSGERSLCQSAAITKQSAKSTPRLSPYVRIEMAVTDDISAVDPDVSTAQSTSLNKHDSDLTVCDSDGVALLSKAASAKRAYIHAQLQSAQILDSLEAPYHFPSFVALSTQSYPGASLSDQAAMSISPLLIVNPFISKCTPHIFDSIESIRSRASLALECLACMVGTAYAADLPSIFICVIPDLISAIVPCRGLQVEEVISNLSLEGIFATTLSPLIRERYAHLARSFSSQSSSPAGHLCDKRYIRIRKVAEEEVYRLCQLNLDVCRIYPLLDSPSDNEGCESSMHTAGTNPLSGRLSNFLIQVSGAPKAESLLVYLAFSGYDASILSFYDFTELNLPNEIFIILD</sequence>
<dbReference type="SUPFAM" id="SSF48403">
    <property type="entry name" value="Ankyrin repeat"/>
    <property type="match status" value="1"/>
</dbReference>
<feature type="repeat" description="ANK" evidence="1">
    <location>
        <begin position="112"/>
        <end position="132"/>
    </location>
</feature>
<evidence type="ECO:0000313" key="2">
    <source>
        <dbReference type="EMBL" id="KWX15806.1"/>
    </source>
</evidence>
<keyword evidence="1" id="KW-0040">ANK repeat</keyword>
<accession>A0A132P0F6</accession>
<dbReference type="PANTHER" id="PTHR24120:SF4">
    <property type="entry name" value="GH07239P"/>
    <property type="match status" value="1"/>
</dbReference>
<protein>
    <submittedName>
        <fullName evidence="2">Uncharacterized protein</fullName>
    </submittedName>
</protein>
<dbReference type="AlphaFoldDB" id="A0A132P0F6"/>
<dbReference type="Gene3D" id="1.25.40.20">
    <property type="entry name" value="Ankyrin repeat-containing domain"/>
    <property type="match status" value="1"/>
</dbReference>
<proteinExistence type="predicted"/>
<evidence type="ECO:0000256" key="1">
    <source>
        <dbReference type="PROSITE-ProRule" id="PRU00023"/>
    </source>
</evidence>
<comment type="caution">
    <text evidence="2">The sequence shown here is derived from an EMBL/GenBank/DDBJ whole genome shotgun (WGS) entry which is preliminary data.</text>
</comment>
<organism evidence="2 3">
    <name type="scientific">Giardia duodenalis assemblage B</name>
    <dbReference type="NCBI Taxonomy" id="1394984"/>
    <lineage>
        <taxon>Eukaryota</taxon>
        <taxon>Metamonada</taxon>
        <taxon>Diplomonadida</taxon>
        <taxon>Hexamitidae</taxon>
        <taxon>Giardiinae</taxon>
        <taxon>Giardia</taxon>
    </lineage>
</organism>
<dbReference type="OrthoDB" id="6739670at2759"/>
<dbReference type="Pfam" id="PF12796">
    <property type="entry name" value="Ank_2"/>
    <property type="match status" value="1"/>
</dbReference>
<name>A0A132P0F6_GIAIN</name>
<reference evidence="2 3" key="1">
    <citation type="journal article" date="2015" name="Mol. Biochem. Parasitol.">
        <title>Identification of polymorphic genes for use in assemblage B genotyping assays through comparative genomics of multiple assemblage B Giardia duodenalis isolates.</title>
        <authorList>
            <person name="Wielinga C."/>
            <person name="Thompson R.C."/>
            <person name="Monis P."/>
            <person name="Ryan U."/>
        </authorList>
    </citation>
    <scope>NUCLEOTIDE SEQUENCE [LARGE SCALE GENOMIC DNA]</scope>
    <source>
        <strain evidence="2 3">BAH15c1</strain>
    </source>
</reference>
<dbReference type="InterPro" id="IPR002110">
    <property type="entry name" value="Ankyrin_rpt"/>
</dbReference>
<dbReference type="PANTHER" id="PTHR24120">
    <property type="entry name" value="GH07239P"/>
    <property type="match status" value="1"/>
</dbReference>